<dbReference type="EMBL" id="JAGTJQ010000005">
    <property type="protein sequence ID" value="KAH7031001.1"/>
    <property type="molecule type" value="Genomic_DNA"/>
</dbReference>
<dbReference type="GeneID" id="70188260"/>
<evidence type="ECO:0000313" key="3">
    <source>
        <dbReference type="Proteomes" id="UP000756346"/>
    </source>
</evidence>
<sequence>MASSSTTSPEGCLQICQALLEQHSGNPETSTLIKNALSWLTVTRRPLRPSELWLAIHIPHLMATSGSGPSFDEVQVAVTNPTWCDDDAAAEHLNQLLGRAVKMDAGGGGGRRVTLASPELGEWLYSGAEDVPDSLALLAAKKQDAHSLVAQNCVAICAASTGSLGNTHEPSASRLVGYAWKYWAWHAKESGWCFEPGHAMSELVDGSFQRILTDLQRPLLVLGQKLTGSLKVPNNNNDDDDDDYDVISAVLKVKRAQEALQRSIALSSVLATLPRAVLSERLRLAHVIYENNAHPDRSAALADKGFPELGALAGAAPHPRSKVERLEIDVLLVGGNNVFGPSERQLVNGLAVLARALRKLTASLADLSVLLAEELPLREGSGDQSVMDMMYHVGNYVQAVVYYPFRHISMYSPDENPFAVPETTDEFHHAAKLVLGAVRQDDGEEDLRTSREGAGLADAMTAWHLESPHRWYTARFLKRWGVLRVGDKLGYLNNSPPLSEAQLPGCSPGEIQNIPGLVAEMDFWHIQFPGLFKTLSQQVYRPVARLLESSNVVSSVDAWCGRVLTGIPFPPWLEIKKGFLRHGTGHLLLMLLPAVLLYRLRCALVPWFGSVLVYDAPLGNIRLAFTDPLGLIAKHLAPSWPYIIFSWLTKLGGDDSAYAIPMFFTTYSPDAPGRIPMPTAQLVYGKPRALAVMELSYTVLKTMYLCYALVMLEYKFTQATGFVAVFVAYLRVLVLPGSGSRPGSADREGGGIAALGLLLLEHWDKVPLHWWLMLSNAQHYIVSWVAHFVVPLVRGDRELVIVTSCLLPVVLGWALSPEETLHWLRQATWVLLGVALLFGVMACLVRIVIDPLGVGESTAALRRTMMGARRRQADLGGQDASAVQDGGSVATTAKDADLGRL</sequence>
<feature type="transmembrane region" description="Helical" evidence="1">
    <location>
        <begin position="799"/>
        <end position="816"/>
    </location>
</feature>
<organism evidence="2 3">
    <name type="scientific">Microdochium trichocladiopsis</name>
    <dbReference type="NCBI Taxonomy" id="1682393"/>
    <lineage>
        <taxon>Eukaryota</taxon>
        <taxon>Fungi</taxon>
        <taxon>Dikarya</taxon>
        <taxon>Ascomycota</taxon>
        <taxon>Pezizomycotina</taxon>
        <taxon>Sordariomycetes</taxon>
        <taxon>Xylariomycetidae</taxon>
        <taxon>Xylariales</taxon>
        <taxon>Microdochiaceae</taxon>
        <taxon>Microdochium</taxon>
    </lineage>
</organism>
<keyword evidence="1" id="KW-0472">Membrane</keyword>
<reference evidence="2" key="1">
    <citation type="journal article" date="2021" name="Nat. Commun.">
        <title>Genetic determinants of endophytism in the Arabidopsis root mycobiome.</title>
        <authorList>
            <person name="Mesny F."/>
            <person name="Miyauchi S."/>
            <person name="Thiergart T."/>
            <person name="Pickel B."/>
            <person name="Atanasova L."/>
            <person name="Karlsson M."/>
            <person name="Huettel B."/>
            <person name="Barry K.W."/>
            <person name="Haridas S."/>
            <person name="Chen C."/>
            <person name="Bauer D."/>
            <person name="Andreopoulos W."/>
            <person name="Pangilinan J."/>
            <person name="LaButti K."/>
            <person name="Riley R."/>
            <person name="Lipzen A."/>
            <person name="Clum A."/>
            <person name="Drula E."/>
            <person name="Henrissat B."/>
            <person name="Kohler A."/>
            <person name="Grigoriev I.V."/>
            <person name="Martin F.M."/>
            <person name="Hacquard S."/>
        </authorList>
    </citation>
    <scope>NUCLEOTIDE SEQUENCE</scope>
    <source>
        <strain evidence="2">MPI-CAGE-CH-0230</strain>
    </source>
</reference>
<evidence type="ECO:0000313" key="2">
    <source>
        <dbReference type="EMBL" id="KAH7031001.1"/>
    </source>
</evidence>
<feature type="transmembrane region" description="Helical" evidence="1">
    <location>
        <begin position="695"/>
        <end position="712"/>
    </location>
</feature>
<feature type="transmembrane region" description="Helical" evidence="1">
    <location>
        <begin position="719"/>
        <end position="738"/>
    </location>
</feature>
<keyword evidence="1" id="KW-0812">Transmembrane</keyword>
<protein>
    <submittedName>
        <fullName evidence="2">Uncharacterized protein</fullName>
    </submittedName>
</protein>
<proteinExistence type="predicted"/>
<keyword evidence="1" id="KW-1133">Transmembrane helix</keyword>
<keyword evidence="3" id="KW-1185">Reference proteome</keyword>
<dbReference type="RefSeq" id="XP_046012681.1">
    <property type="nucleotide sequence ID" value="XM_046158714.1"/>
</dbReference>
<name>A0A9P8Y626_9PEZI</name>
<comment type="caution">
    <text evidence="2">The sequence shown here is derived from an EMBL/GenBank/DDBJ whole genome shotgun (WGS) entry which is preliminary data.</text>
</comment>
<evidence type="ECO:0000256" key="1">
    <source>
        <dbReference type="SAM" id="Phobius"/>
    </source>
</evidence>
<dbReference type="Proteomes" id="UP000756346">
    <property type="component" value="Unassembled WGS sequence"/>
</dbReference>
<accession>A0A9P8Y626</accession>
<dbReference type="OrthoDB" id="5233297at2759"/>
<gene>
    <name evidence="2" type="ORF">B0I36DRAFT_362778</name>
</gene>
<feature type="transmembrane region" description="Helical" evidence="1">
    <location>
        <begin position="768"/>
        <end position="792"/>
    </location>
</feature>
<feature type="transmembrane region" description="Helical" evidence="1">
    <location>
        <begin position="828"/>
        <end position="849"/>
    </location>
</feature>
<dbReference type="AlphaFoldDB" id="A0A9P8Y626"/>